<dbReference type="Proteomes" id="UP000203066">
    <property type="component" value="Segment"/>
</dbReference>
<evidence type="ECO:0000313" key="2">
    <source>
        <dbReference type="Proteomes" id="UP000203066"/>
    </source>
</evidence>
<organism evidence="1 2">
    <name type="scientific">Leptopilina boulardi filamentous virus</name>
    <dbReference type="NCBI Taxonomy" id="552509"/>
    <lineage>
        <taxon>Viruses</taxon>
        <taxon>Viruses incertae sedis</taxon>
        <taxon>Naldaviricetes</taxon>
        <taxon>Lefavirales</taxon>
        <taxon>Filamentoviridae</taxon>
        <taxon>Alphafilamentovirus</taxon>
        <taxon>Alphafilamentovirus leboulardi</taxon>
    </lineage>
</organism>
<sequence>MPFNYIYMSSENDIPKEFIEEIKDISFLEELKNKVPDNLEKYITKNIILNINYESNKSKLLEIKKIIDIMNNFKNKYKYNVKYTYDKETNTFIFNPLGFFSKLQKDYTIGESSLYADLLFSNHSFNFKKKNENLATRLLFNVHDFSQMELDDIINYSNKLKSFYTEQQIKNLISFYKMLKNVIPLTFKTKKIDPTKLIETFQLYC</sequence>
<dbReference type="EMBL" id="KY009685">
    <property type="protein sequence ID" value="AQQ80018.1"/>
    <property type="molecule type" value="Genomic_DNA"/>
</dbReference>
<protein>
    <submittedName>
        <fullName evidence="1">Uncharacterized protein</fullName>
    </submittedName>
</protein>
<name>A0A1S5YDD8_9VIRU</name>
<evidence type="ECO:0000313" key="1">
    <source>
        <dbReference type="EMBL" id="AQQ80018.1"/>
    </source>
</evidence>
<dbReference type="KEGG" id="vg:31050575"/>
<dbReference type="GeneID" id="31050575"/>
<reference evidence="1 2" key="1">
    <citation type="journal article" date="2016" name="Genome Biol. Evol.">
        <title>Genome Sequencing of the Behavior Manipulating Virus LbFV Reveals a Possible New Virus Family.</title>
        <authorList>
            <person name="Lepetit D."/>
            <person name="Gillet B."/>
            <person name="Hughes S."/>
            <person name="Kraaijeveld K."/>
            <person name="Varaldi J."/>
        </authorList>
    </citation>
    <scope>NUCLEOTIDE SEQUENCE [LARGE SCALE GENOMIC DNA]</scope>
    <source>
        <strain evidence="1">Valence Gotheron</strain>
    </source>
</reference>
<keyword evidence="2" id="KW-1185">Reference proteome</keyword>
<accession>A0A1S5YDD8</accession>
<proteinExistence type="predicted"/>
<dbReference type="RefSeq" id="YP_009345702.1">
    <property type="nucleotide sequence ID" value="NC_033778.1"/>
</dbReference>
<gene>
    <name evidence="1" type="ORF">LbFV_ORF98</name>
</gene>